<evidence type="ECO:0000313" key="10">
    <source>
        <dbReference type="EMBL" id="KAJ4331538.1"/>
    </source>
</evidence>
<comment type="subcellular location">
    <subcellularLocation>
        <location evidence="7">Endomembrane system</location>
        <topology evidence="7">Single-pass membrane protein</topology>
    </subcellularLocation>
    <subcellularLocation>
        <location evidence="1">Membrane</location>
        <topology evidence="1">Single-pass type I membrane protein</topology>
    </subcellularLocation>
</comment>
<evidence type="ECO:0000259" key="9">
    <source>
        <dbReference type="PROSITE" id="PS50866"/>
    </source>
</evidence>
<dbReference type="SUPFAM" id="SSF101576">
    <property type="entry name" value="Supernatant protein factor (SPF), C-terminal domain"/>
    <property type="match status" value="1"/>
</dbReference>
<proteinExistence type="inferred from homology"/>
<feature type="chain" id="PRO_5040944597" evidence="8">
    <location>
        <begin position="22"/>
        <end position="469"/>
    </location>
</feature>
<dbReference type="OrthoDB" id="62956at2759"/>
<dbReference type="GO" id="GO:0012505">
    <property type="term" value="C:endomembrane system"/>
    <property type="evidence" value="ECO:0007669"/>
    <property type="project" value="UniProtKB-SubCell"/>
</dbReference>
<keyword evidence="5" id="KW-1133">Transmembrane helix</keyword>
<evidence type="ECO:0000256" key="5">
    <source>
        <dbReference type="ARBA" id="ARBA00022989"/>
    </source>
</evidence>
<evidence type="ECO:0000256" key="3">
    <source>
        <dbReference type="ARBA" id="ARBA00022692"/>
    </source>
</evidence>
<evidence type="ECO:0000256" key="7">
    <source>
        <dbReference type="ARBA" id="ARBA00037847"/>
    </source>
</evidence>
<keyword evidence="11" id="KW-1185">Reference proteome</keyword>
<dbReference type="EMBL" id="JAPEUV010000146">
    <property type="protein sequence ID" value="KAJ4331538.1"/>
    <property type="molecule type" value="Genomic_DNA"/>
</dbReference>
<evidence type="ECO:0000256" key="8">
    <source>
        <dbReference type="SAM" id="SignalP"/>
    </source>
</evidence>
<evidence type="ECO:0000256" key="2">
    <source>
        <dbReference type="ARBA" id="ARBA00007104"/>
    </source>
</evidence>
<protein>
    <submittedName>
        <fullName evidence="10">P24 complex component</fullName>
    </submittedName>
</protein>
<feature type="signal peptide" evidence="8">
    <location>
        <begin position="1"/>
        <end position="21"/>
    </location>
</feature>
<sequence length="469" mass="53836">MLFSSFGLLAAASGLLSLTSAHNIQMKAHQRECFHEQLHKDDTMTVTFQVGDREFGGSGNLEIDFWIETPSRSYQVHERGVSSGDHSFDATEDGKYTYCFNNEHWGANTKEVSFNVHGIVYVPESEAPQDPLEKEVRQLSELVSQVKDEQGYIVVRERTHRNTAESTNARVKWWSIFQLLVLSANGGFQVWWLKRFFESPYDDQGHTGAALNNFYPDTAVSKLPIIKLPPPTADELPQAIVGEYEDYKWSVFRYQLQPKGYDFAQRWVQELFDTTLSAEYNARHVTHVSQGFIKDGDRYSIIVLHNAANPFEYEPSPTSTVTIGVYGYYWHQHNEIHWTTLASGQRHLFVQCIQGGWLVEKYKWTYDAKPSERRFHRAYWMAANRLDMRGLLNRGPSNDKPHDGVEELCEDTDQDFSISEDDLTNEWEVTDTMAVAAWQKVQDEIAGLGEDFDLCGAGFQHVVIDNSEW</sequence>
<feature type="domain" description="GOLD" evidence="9">
    <location>
        <begin position="31"/>
        <end position="118"/>
    </location>
</feature>
<dbReference type="InterPro" id="IPR036598">
    <property type="entry name" value="GOLD_dom_sf"/>
</dbReference>
<name>A0A9W9BXC1_9PLEO</name>
<gene>
    <name evidence="10" type="primary">EMP24</name>
    <name evidence="10" type="ORF">N0V87_009082</name>
</gene>
<dbReference type="GO" id="GO:0016020">
    <property type="term" value="C:membrane"/>
    <property type="evidence" value="ECO:0007669"/>
    <property type="project" value="UniProtKB-SubCell"/>
</dbReference>
<keyword evidence="4 8" id="KW-0732">Signal</keyword>
<dbReference type="AlphaFoldDB" id="A0A9W9BXC1"/>
<keyword evidence="6" id="KW-0472">Membrane</keyword>
<dbReference type="InterPro" id="IPR015720">
    <property type="entry name" value="Emp24-like"/>
</dbReference>
<comment type="caution">
    <text evidence="10">The sequence shown here is derived from an EMBL/GenBank/DDBJ whole genome shotgun (WGS) entry which is preliminary data.</text>
</comment>
<dbReference type="Pfam" id="PF01105">
    <property type="entry name" value="EMP24_GP25L"/>
    <property type="match status" value="1"/>
</dbReference>
<dbReference type="InterPro" id="IPR009038">
    <property type="entry name" value="GOLD_dom"/>
</dbReference>
<comment type="similarity">
    <text evidence="2">Belongs to the EMP24/GP25L family.</text>
</comment>
<accession>A0A9W9BXC1</accession>
<reference evidence="10" key="1">
    <citation type="submission" date="2022-10" db="EMBL/GenBank/DDBJ databases">
        <title>Tapping the CABI collections for fungal endophytes: first genome assemblies for Collariella, Neodidymelliopsis, Ascochyta clinopodiicola, Didymella pomorum, Didymosphaeria variabile, Neocosmospora piperis and Neocucurbitaria cava.</title>
        <authorList>
            <person name="Hill R."/>
        </authorList>
    </citation>
    <scope>NUCLEOTIDE SEQUENCE</scope>
    <source>
        <strain evidence="10">IMI 360193</strain>
    </source>
</reference>
<dbReference type="PANTHER" id="PTHR22811">
    <property type="entry name" value="TRANSMEMBRANE EMP24 DOMAIN-CONTAINING PROTEIN"/>
    <property type="match status" value="1"/>
</dbReference>
<evidence type="ECO:0000256" key="1">
    <source>
        <dbReference type="ARBA" id="ARBA00004479"/>
    </source>
</evidence>
<evidence type="ECO:0000313" key="11">
    <source>
        <dbReference type="Proteomes" id="UP001140562"/>
    </source>
</evidence>
<evidence type="ECO:0000256" key="4">
    <source>
        <dbReference type="ARBA" id="ARBA00022729"/>
    </source>
</evidence>
<evidence type="ECO:0000256" key="6">
    <source>
        <dbReference type="ARBA" id="ARBA00023136"/>
    </source>
</evidence>
<dbReference type="Proteomes" id="UP001140562">
    <property type="component" value="Unassembled WGS sequence"/>
</dbReference>
<dbReference type="SMART" id="SM01190">
    <property type="entry name" value="EMP24_GP25L"/>
    <property type="match status" value="1"/>
</dbReference>
<organism evidence="10 11">
    <name type="scientific">Didymella glomerata</name>
    <dbReference type="NCBI Taxonomy" id="749621"/>
    <lineage>
        <taxon>Eukaryota</taxon>
        <taxon>Fungi</taxon>
        <taxon>Dikarya</taxon>
        <taxon>Ascomycota</taxon>
        <taxon>Pezizomycotina</taxon>
        <taxon>Dothideomycetes</taxon>
        <taxon>Pleosporomycetidae</taxon>
        <taxon>Pleosporales</taxon>
        <taxon>Pleosporineae</taxon>
        <taxon>Didymellaceae</taxon>
        <taxon>Didymella</taxon>
    </lineage>
</organism>
<dbReference type="PROSITE" id="PS50866">
    <property type="entry name" value="GOLD"/>
    <property type="match status" value="1"/>
</dbReference>
<keyword evidence="3" id="KW-0812">Transmembrane</keyword>